<evidence type="ECO:0000313" key="1">
    <source>
        <dbReference type="Proteomes" id="UP000790787"/>
    </source>
</evidence>
<accession>A0AC58SUQ2</accession>
<reference evidence="2" key="2">
    <citation type="submission" date="2025-08" db="UniProtKB">
        <authorList>
            <consortium name="RefSeq"/>
        </authorList>
    </citation>
    <scope>IDENTIFICATION</scope>
    <source>
        <tissue evidence="2">Leaf</tissue>
    </source>
</reference>
<gene>
    <name evidence="2" type="primary">LOC107794357</name>
</gene>
<keyword evidence="1" id="KW-1185">Reference proteome</keyword>
<dbReference type="Proteomes" id="UP000790787">
    <property type="component" value="Chromosome 16"/>
</dbReference>
<dbReference type="RefSeq" id="XP_075088697.1">
    <property type="nucleotide sequence ID" value="XM_075232596.1"/>
</dbReference>
<protein>
    <submittedName>
        <fullName evidence="2">Cold-regulated protein 27 isoform X1</fullName>
    </submittedName>
</protein>
<proteinExistence type="predicted"/>
<sequence length="235" mass="26745">METSRKDMSHKISRKIDEHEDILAMEESQHPRPKSIEWTDEKHSSYLKSMEASFVDQLYGSLDLVGWHSQNDLSKSKSSRQKHANPLGQYKVFQDGCWTKIDFGKDEPQLNKTNESGTVLASPWIKHYKSQGTHQMRVNSNLQGNTTLVKQNQSPASDFGSSRKNYVTEVMDQNFVDEDIEEGNSSSREHSTKRTKISLRAGTSSDQLKRIIQVVPSHAFSMTDDHIADLLDSTE</sequence>
<name>A0AC58SUQ2_TOBAC</name>
<organism evidence="1 2">
    <name type="scientific">Nicotiana tabacum</name>
    <name type="common">Common tobacco</name>
    <dbReference type="NCBI Taxonomy" id="4097"/>
    <lineage>
        <taxon>Eukaryota</taxon>
        <taxon>Viridiplantae</taxon>
        <taxon>Streptophyta</taxon>
        <taxon>Embryophyta</taxon>
        <taxon>Tracheophyta</taxon>
        <taxon>Spermatophyta</taxon>
        <taxon>Magnoliopsida</taxon>
        <taxon>eudicotyledons</taxon>
        <taxon>Gunneridae</taxon>
        <taxon>Pentapetalae</taxon>
        <taxon>asterids</taxon>
        <taxon>lamiids</taxon>
        <taxon>Solanales</taxon>
        <taxon>Solanaceae</taxon>
        <taxon>Nicotianoideae</taxon>
        <taxon>Nicotianeae</taxon>
        <taxon>Nicotiana</taxon>
    </lineage>
</organism>
<reference evidence="1" key="1">
    <citation type="journal article" date="2014" name="Nat. Commun.">
        <title>The tobacco genome sequence and its comparison with those of tomato and potato.</title>
        <authorList>
            <person name="Sierro N."/>
            <person name="Battey J.N."/>
            <person name="Ouadi S."/>
            <person name="Bakaher N."/>
            <person name="Bovet L."/>
            <person name="Willig A."/>
            <person name="Goepfert S."/>
            <person name="Peitsch M.C."/>
            <person name="Ivanov N.V."/>
        </authorList>
    </citation>
    <scope>NUCLEOTIDE SEQUENCE [LARGE SCALE GENOMIC DNA]</scope>
</reference>
<evidence type="ECO:0000313" key="2">
    <source>
        <dbReference type="RefSeq" id="XP_075088697.1"/>
    </source>
</evidence>